<name>A0A370NRZ9_9BURK</name>
<dbReference type="Pfam" id="PF01638">
    <property type="entry name" value="HxlR"/>
    <property type="match status" value="1"/>
</dbReference>
<evidence type="ECO:0000256" key="3">
    <source>
        <dbReference type="ARBA" id="ARBA00023163"/>
    </source>
</evidence>
<keyword evidence="3" id="KW-0804">Transcription</keyword>
<dbReference type="InterPro" id="IPR002577">
    <property type="entry name" value="HTH_HxlR"/>
</dbReference>
<reference evidence="6" key="1">
    <citation type="submission" date="2018-06" db="EMBL/GenBank/DDBJ databases">
        <authorList>
            <person name="Feng T."/>
            <person name="Jeon C.O."/>
        </authorList>
    </citation>
    <scope>NUCLEOTIDE SEQUENCE [LARGE SCALE GENOMIC DNA]</scope>
    <source>
        <strain evidence="6">S23</strain>
    </source>
</reference>
<feature type="domain" description="HTH hxlR-type" evidence="4">
    <location>
        <begin position="11"/>
        <end position="108"/>
    </location>
</feature>
<dbReference type="InterPro" id="IPR036388">
    <property type="entry name" value="WH-like_DNA-bd_sf"/>
</dbReference>
<dbReference type="EMBL" id="QKWJ01000027">
    <property type="protein sequence ID" value="RDK08387.1"/>
    <property type="molecule type" value="Genomic_DNA"/>
</dbReference>
<keyword evidence="2" id="KW-0238">DNA-binding</keyword>
<dbReference type="RefSeq" id="WP_115213409.1">
    <property type="nucleotide sequence ID" value="NZ_QKWJ01000027.1"/>
</dbReference>
<dbReference type="AlphaFoldDB" id="A0A370NRZ9"/>
<protein>
    <submittedName>
        <fullName evidence="5">Transcriptional regulator</fullName>
    </submittedName>
</protein>
<dbReference type="GO" id="GO:0003677">
    <property type="term" value="F:DNA binding"/>
    <property type="evidence" value="ECO:0007669"/>
    <property type="project" value="UniProtKB-KW"/>
</dbReference>
<evidence type="ECO:0000259" key="4">
    <source>
        <dbReference type="PROSITE" id="PS51118"/>
    </source>
</evidence>
<comment type="caution">
    <text evidence="5">The sequence shown here is derived from an EMBL/GenBank/DDBJ whole genome shotgun (WGS) entry which is preliminary data.</text>
</comment>
<gene>
    <name evidence="5" type="ORF">DN412_21370</name>
</gene>
<dbReference type="PANTHER" id="PTHR33204">
    <property type="entry name" value="TRANSCRIPTIONAL REGULATOR, MARR FAMILY"/>
    <property type="match status" value="1"/>
</dbReference>
<evidence type="ECO:0000313" key="5">
    <source>
        <dbReference type="EMBL" id="RDK08387.1"/>
    </source>
</evidence>
<keyword evidence="1" id="KW-0805">Transcription regulation</keyword>
<accession>A0A370NRZ9</accession>
<proteinExistence type="predicted"/>
<dbReference type="InterPro" id="IPR036390">
    <property type="entry name" value="WH_DNA-bd_sf"/>
</dbReference>
<dbReference type="SUPFAM" id="SSF46785">
    <property type="entry name" value="Winged helix' DNA-binding domain"/>
    <property type="match status" value="1"/>
</dbReference>
<dbReference type="Proteomes" id="UP000255165">
    <property type="component" value="Unassembled WGS sequence"/>
</dbReference>
<dbReference type="PANTHER" id="PTHR33204:SF18">
    <property type="entry name" value="TRANSCRIPTIONAL REGULATORY PROTEIN"/>
    <property type="match status" value="1"/>
</dbReference>
<sequence length="158" mass="17430">MRRKSFDQATCPVARSLDAVGDWWSLLIVRDALSGIRRFGDFQKSLGLAKNILAQRLRRLVELGIMETLPAQDGGAYREYALTPKGEGLLTVIIALRQWGTQSCFSPDEARESLIETKTGLPVARLEVRSQDGRPLTAADLRLKHPIAGEASSNPVDE</sequence>
<evidence type="ECO:0000313" key="6">
    <source>
        <dbReference type="Proteomes" id="UP000255165"/>
    </source>
</evidence>
<evidence type="ECO:0000256" key="1">
    <source>
        <dbReference type="ARBA" id="ARBA00023015"/>
    </source>
</evidence>
<dbReference type="PROSITE" id="PS51118">
    <property type="entry name" value="HTH_HXLR"/>
    <property type="match status" value="1"/>
</dbReference>
<evidence type="ECO:0000256" key="2">
    <source>
        <dbReference type="ARBA" id="ARBA00023125"/>
    </source>
</evidence>
<keyword evidence="6" id="KW-1185">Reference proteome</keyword>
<organism evidence="5 6">
    <name type="scientific">Cupriavidus lacunae</name>
    <dbReference type="NCBI Taxonomy" id="2666307"/>
    <lineage>
        <taxon>Bacteria</taxon>
        <taxon>Pseudomonadati</taxon>
        <taxon>Pseudomonadota</taxon>
        <taxon>Betaproteobacteria</taxon>
        <taxon>Burkholderiales</taxon>
        <taxon>Burkholderiaceae</taxon>
        <taxon>Cupriavidus</taxon>
    </lineage>
</organism>
<dbReference type="Gene3D" id="1.10.10.10">
    <property type="entry name" value="Winged helix-like DNA-binding domain superfamily/Winged helix DNA-binding domain"/>
    <property type="match status" value="1"/>
</dbReference>